<keyword evidence="3" id="KW-1185">Reference proteome</keyword>
<dbReference type="Proteomes" id="UP001469553">
    <property type="component" value="Unassembled WGS sequence"/>
</dbReference>
<feature type="compositionally biased region" description="Polar residues" evidence="1">
    <location>
        <begin position="301"/>
        <end position="316"/>
    </location>
</feature>
<feature type="region of interest" description="Disordered" evidence="1">
    <location>
        <begin position="280"/>
        <end position="324"/>
    </location>
</feature>
<reference evidence="2 3" key="1">
    <citation type="submission" date="2021-06" db="EMBL/GenBank/DDBJ databases">
        <authorList>
            <person name="Palmer J.M."/>
        </authorList>
    </citation>
    <scope>NUCLEOTIDE SEQUENCE [LARGE SCALE GENOMIC DNA]</scope>
    <source>
        <strain evidence="2 3">AS_MEX2019</strain>
        <tissue evidence="2">Muscle</tissue>
    </source>
</reference>
<evidence type="ECO:0000313" key="3">
    <source>
        <dbReference type="Proteomes" id="UP001469553"/>
    </source>
</evidence>
<dbReference type="EMBL" id="JAHRIP010040194">
    <property type="protein sequence ID" value="MEQ2296541.1"/>
    <property type="molecule type" value="Genomic_DNA"/>
</dbReference>
<protein>
    <submittedName>
        <fullName evidence="2">Uncharacterized protein</fullName>
    </submittedName>
</protein>
<feature type="compositionally biased region" description="Basic and acidic residues" evidence="1">
    <location>
        <begin position="291"/>
        <end position="300"/>
    </location>
</feature>
<evidence type="ECO:0000256" key="1">
    <source>
        <dbReference type="SAM" id="MobiDB-lite"/>
    </source>
</evidence>
<accession>A0ABV0YS48</accession>
<evidence type="ECO:0000313" key="2">
    <source>
        <dbReference type="EMBL" id="MEQ2296541.1"/>
    </source>
</evidence>
<feature type="non-terminal residue" evidence="2">
    <location>
        <position position="1"/>
    </location>
</feature>
<proteinExistence type="predicted"/>
<organism evidence="2 3">
    <name type="scientific">Ameca splendens</name>
    <dbReference type="NCBI Taxonomy" id="208324"/>
    <lineage>
        <taxon>Eukaryota</taxon>
        <taxon>Metazoa</taxon>
        <taxon>Chordata</taxon>
        <taxon>Craniata</taxon>
        <taxon>Vertebrata</taxon>
        <taxon>Euteleostomi</taxon>
        <taxon>Actinopterygii</taxon>
        <taxon>Neopterygii</taxon>
        <taxon>Teleostei</taxon>
        <taxon>Neoteleostei</taxon>
        <taxon>Acanthomorphata</taxon>
        <taxon>Ovalentaria</taxon>
        <taxon>Atherinomorphae</taxon>
        <taxon>Cyprinodontiformes</taxon>
        <taxon>Goodeidae</taxon>
        <taxon>Ameca</taxon>
    </lineage>
</organism>
<sequence length="386" mass="43684">LTPSAVLTDRINVTRSHVRNLENYVDLKICILKDWTIEVVSDQVDEEYPVHELQCCSGLQEANFLNLLRSTFPQLASHTPFESFITDSSKRLQPLKVESFTPEQICIAAGNSTIYIRLKCPVEHEAGSQQQPVQISDDDFENDWYNEDASSIPLQTAPDTKSEPPQKKCAEDQIAEDEHILLRVHVLEDSHIAVLSHSVLKEYKLKKLKCPRGMQEAEFLKLLRSTFPQLAADRPFEYFKTNLTKKLLPLNLESITPEQICSAAGSSALYIRLKPVEEEVQASQKNPKQRKAVDHKDDKNNSSSTTKQSMPKQQHASPHKQWVRETDTHINLRIHLLEDSKIKAVTPEVCSVNQLVCIQFVEQSIAQLVSIPVRCWANVCILPGGS</sequence>
<gene>
    <name evidence="2" type="ORF">AMECASPLE_025790</name>
</gene>
<comment type="caution">
    <text evidence="2">The sequence shown here is derived from an EMBL/GenBank/DDBJ whole genome shotgun (WGS) entry which is preliminary data.</text>
</comment>
<name>A0ABV0YS48_9TELE</name>